<dbReference type="InterPro" id="IPR029058">
    <property type="entry name" value="AB_hydrolase_fold"/>
</dbReference>
<evidence type="ECO:0000256" key="1">
    <source>
        <dbReference type="SAM" id="MobiDB-lite"/>
    </source>
</evidence>
<feature type="region of interest" description="Disordered" evidence="1">
    <location>
        <begin position="1"/>
        <end position="24"/>
    </location>
</feature>
<evidence type="ECO:0000313" key="4">
    <source>
        <dbReference type="Proteomes" id="UP000053617"/>
    </source>
</evidence>
<dbReference type="Gene3D" id="3.40.50.1820">
    <property type="entry name" value="alpha/beta hydrolase"/>
    <property type="match status" value="2"/>
</dbReference>
<proteinExistence type="predicted"/>
<dbReference type="Proteomes" id="UP000053617">
    <property type="component" value="Unassembled WGS sequence"/>
</dbReference>
<name>A0A0D2FWM6_9EURO</name>
<protein>
    <recommendedName>
        <fullName evidence="2">Serine aminopeptidase S33 domain-containing protein</fullName>
    </recommendedName>
</protein>
<keyword evidence="4" id="KW-1185">Reference proteome</keyword>
<evidence type="ECO:0000259" key="2">
    <source>
        <dbReference type="Pfam" id="PF12146"/>
    </source>
</evidence>
<dbReference type="AlphaFoldDB" id="A0A0D2FWM6"/>
<dbReference type="Pfam" id="PF12146">
    <property type="entry name" value="Hydrolase_4"/>
    <property type="match status" value="1"/>
</dbReference>
<feature type="domain" description="Serine aminopeptidase S33" evidence="2">
    <location>
        <begin position="296"/>
        <end position="355"/>
    </location>
</feature>
<feature type="compositionally biased region" description="Polar residues" evidence="1">
    <location>
        <begin position="7"/>
        <end position="20"/>
    </location>
</feature>
<dbReference type="RefSeq" id="XP_013273773.1">
    <property type="nucleotide sequence ID" value="XM_013418319.1"/>
</dbReference>
<dbReference type="SUPFAM" id="SSF53474">
    <property type="entry name" value="alpha/beta-Hydrolases"/>
    <property type="match status" value="1"/>
</dbReference>
<dbReference type="EMBL" id="KN847477">
    <property type="protein sequence ID" value="KIX06637.1"/>
    <property type="molecule type" value="Genomic_DNA"/>
</dbReference>
<dbReference type="InterPro" id="IPR022742">
    <property type="entry name" value="Hydrolase_4"/>
</dbReference>
<dbReference type="VEuPathDB" id="FungiDB:Z518_04613"/>
<reference evidence="3 4" key="1">
    <citation type="submission" date="2015-01" db="EMBL/GenBank/DDBJ databases">
        <title>The Genome Sequence of Rhinocladiella mackenzie CBS 650.93.</title>
        <authorList>
            <consortium name="The Broad Institute Genomics Platform"/>
            <person name="Cuomo C."/>
            <person name="de Hoog S."/>
            <person name="Gorbushina A."/>
            <person name="Stielow B."/>
            <person name="Teixiera M."/>
            <person name="Abouelleil A."/>
            <person name="Chapman S.B."/>
            <person name="Priest M."/>
            <person name="Young S.K."/>
            <person name="Wortman J."/>
            <person name="Nusbaum C."/>
            <person name="Birren B."/>
        </authorList>
    </citation>
    <scope>NUCLEOTIDE SEQUENCE [LARGE SCALE GENOMIC DNA]</scope>
    <source>
        <strain evidence="3 4">CBS 650.93</strain>
    </source>
</reference>
<evidence type="ECO:0000313" key="3">
    <source>
        <dbReference type="EMBL" id="KIX06637.1"/>
    </source>
</evidence>
<gene>
    <name evidence="3" type="ORF">Z518_04613</name>
</gene>
<dbReference type="GeneID" id="25292684"/>
<accession>A0A0D2FWM6</accession>
<dbReference type="PANTHER" id="PTHR11614">
    <property type="entry name" value="PHOSPHOLIPASE-RELATED"/>
    <property type="match status" value="1"/>
</dbReference>
<dbReference type="HOGENOM" id="CLU_059005_0_0_1"/>
<organism evidence="3 4">
    <name type="scientific">Rhinocladiella mackenziei CBS 650.93</name>
    <dbReference type="NCBI Taxonomy" id="1442369"/>
    <lineage>
        <taxon>Eukaryota</taxon>
        <taxon>Fungi</taxon>
        <taxon>Dikarya</taxon>
        <taxon>Ascomycota</taxon>
        <taxon>Pezizomycotina</taxon>
        <taxon>Eurotiomycetes</taxon>
        <taxon>Chaetothyriomycetidae</taxon>
        <taxon>Chaetothyriales</taxon>
        <taxon>Herpotrichiellaceae</taxon>
        <taxon>Rhinocladiella</taxon>
    </lineage>
</organism>
<sequence length="382" mass="42098">MFPGKATTRSEPGQQASSEIPDSITPRFVASDSTTAVRYPTGQHPCQGLYWCMKDHAPSVVFMLSHYIADFSEHYLAVPLALRGYGVLGWNTRFTGAEDRFVLEQAMDDLAVGTSWIRNNTPAKKIVFIGNSGGGSLMAAFQAKAERESLSAMGADAFIFLNAHPGRADVMARWIDPSVVDESDPVKTDPSLDMYAPQNGPPYSAEFIQRYRGAQVARSEKITEWAKKELRRLNDAGVPDRVFPVYRTMADLRFMDPNIEPSDRPCPACYAGDPVQANRGISMIARASTLKTWLSMWSLADSQAQFELSGPHFTVPTLIIQATADVGVYPSDAHKIYDLVASKDKELKLIPGAAHFFEDSPKSLVTAVGYIDDWVKEKMVSS</sequence>
<dbReference type="OrthoDB" id="5176563at2759"/>
<dbReference type="InterPro" id="IPR051044">
    <property type="entry name" value="MAG_DAG_Lipase"/>
</dbReference>